<dbReference type="AlphaFoldDB" id="A0A2M6XE39"/>
<dbReference type="SUPFAM" id="SSF56300">
    <property type="entry name" value="Metallo-dependent phosphatases"/>
    <property type="match status" value="1"/>
</dbReference>
<dbReference type="SMART" id="SM00854">
    <property type="entry name" value="PGA_cap"/>
    <property type="match status" value="1"/>
</dbReference>
<dbReference type="Proteomes" id="UP000228996">
    <property type="component" value="Unassembled WGS sequence"/>
</dbReference>
<evidence type="ECO:0000313" key="5">
    <source>
        <dbReference type="Proteomes" id="UP000228996"/>
    </source>
</evidence>
<comment type="caution">
    <text evidence="4">The sequence shown here is derived from an EMBL/GenBank/DDBJ whole genome shotgun (WGS) entry which is preliminary data.</text>
</comment>
<dbReference type="PANTHER" id="PTHR33393:SF11">
    <property type="entry name" value="POLYGLUTAMINE SYNTHESIS ACCESSORY PROTEIN RV0574C-RELATED"/>
    <property type="match status" value="1"/>
</dbReference>
<dbReference type="InterPro" id="IPR052169">
    <property type="entry name" value="CW_Biosynth-Accessory"/>
</dbReference>
<feature type="transmembrane region" description="Helical" evidence="2">
    <location>
        <begin position="30"/>
        <end position="49"/>
    </location>
</feature>
<evidence type="ECO:0000256" key="1">
    <source>
        <dbReference type="ARBA" id="ARBA00005662"/>
    </source>
</evidence>
<organism evidence="4 5">
    <name type="scientific">Candidatus Shapirobacteria bacterium CG08_land_8_20_14_0_20_39_18</name>
    <dbReference type="NCBI Taxonomy" id="1974883"/>
    <lineage>
        <taxon>Bacteria</taxon>
        <taxon>Candidatus Shapironibacteriota</taxon>
    </lineage>
</organism>
<dbReference type="EMBL" id="PEYO01000003">
    <property type="protein sequence ID" value="PIU03924.1"/>
    <property type="molecule type" value="Genomic_DNA"/>
</dbReference>
<dbReference type="CDD" id="cd07381">
    <property type="entry name" value="MPP_CapA"/>
    <property type="match status" value="1"/>
</dbReference>
<evidence type="ECO:0000256" key="2">
    <source>
        <dbReference type="SAM" id="Phobius"/>
    </source>
</evidence>
<dbReference type="Pfam" id="PF09587">
    <property type="entry name" value="PGA_cap"/>
    <property type="match status" value="1"/>
</dbReference>
<evidence type="ECO:0000259" key="3">
    <source>
        <dbReference type="SMART" id="SM00854"/>
    </source>
</evidence>
<dbReference type="Gene3D" id="3.60.21.10">
    <property type="match status" value="1"/>
</dbReference>
<keyword evidence="2" id="KW-0472">Membrane</keyword>
<name>A0A2M6XE39_9BACT</name>
<keyword evidence="2" id="KW-0812">Transmembrane</keyword>
<gene>
    <name evidence="4" type="ORF">COT44_00710</name>
</gene>
<proteinExistence type="inferred from homology"/>
<comment type="similarity">
    <text evidence="1">Belongs to the CapA family.</text>
</comment>
<protein>
    <recommendedName>
        <fullName evidence="3">Capsule synthesis protein CapA domain-containing protein</fullName>
    </recommendedName>
</protein>
<keyword evidence="2" id="KW-1133">Transmembrane helix</keyword>
<dbReference type="InterPro" id="IPR029052">
    <property type="entry name" value="Metallo-depent_PP-like"/>
</dbReference>
<dbReference type="InterPro" id="IPR019079">
    <property type="entry name" value="Capsule_synth_CapA"/>
</dbReference>
<dbReference type="PANTHER" id="PTHR33393">
    <property type="entry name" value="POLYGLUTAMINE SYNTHESIS ACCESSORY PROTEIN RV0574C-RELATED"/>
    <property type="match status" value="1"/>
</dbReference>
<accession>A0A2M6XE39</accession>
<feature type="domain" description="Capsule synthesis protein CapA" evidence="3">
    <location>
        <begin position="77"/>
        <end position="294"/>
    </location>
</feature>
<sequence>MRIGFEVYKNHFSNILYQKLYNIRMRKIKFLIFLIFTLCFLSFIFYFLFSKNPPISPLTPNQTPHPSTALRASPALTLIAVGDIMLGRSVNAKMRSLNDFTYPFQKTADILRSTDLTFGNLESPFWKDCPTTNTGMVFCADPKAIQGLTFSGFDILSIANNHILNYGSQGKQYTINLLQQNGILSSAENNIAIKQYNNLTIGFLSFDLTKTRSNQQILDMVTRYTSQAGILVISHHWGQEYEKIPQTWQTELAHQIIDSGAKVIIGHHPHVTQPTEEYNNGLIFYSLGNFVFDQPWSEETKKGKIAKIVFEGKQIKSWQEIPIYIIDYSQPKLINQ</sequence>
<evidence type="ECO:0000313" key="4">
    <source>
        <dbReference type="EMBL" id="PIU03924.1"/>
    </source>
</evidence>
<reference evidence="5" key="1">
    <citation type="submission" date="2017-09" db="EMBL/GenBank/DDBJ databases">
        <title>Depth-based differentiation of microbial function through sediment-hosted aquifers and enrichment of novel symbionts in the deep terrestrial subsurface.</title>
        <authorList>
            <person name="Probst A.J."/>
            <person name="Ladd B."/>
            <person name="Jarett J.K."/>
            <person name="Geller-Mcgrath D.E."/>
            <person name="Sieber C.M.K."/>
            <person name="Emerson J.B."/>
            <person name="Anantharaman K."/>
            <person name="Thomas B.C."/>
            <person name="Malmstrom R."/>
            <person name="Stieglmeier M."/>
            <person name="Klingl A."/>
            <person name="Woyke T."/>
            <person name="Ryan C.M."/>
            <person name="Banfield J.F."/>
        </authorList>
    </citation>
    <scope>NUCLEOTIDE SEQUENCE [LARGE SCALE GENOMIC DNA]</scope>
</reference>